<dbReference type="InterPro" id="IPR000182">
    <property type="entry name" value="GNAT_dom"/>
</dbReference>
<dbReference type="Gene3D" id="3.40.630.30">
    <property type="match status" value="1"/>
</dbReference>
<dbReference type="PROSITE" id="PS51186">
    <property type="entry name" value="GNAT"/>
    <property type="match status" value="1"/>
</dbReference>
<dbReference type="Proteomes" id="UP000604765">
    <property type="component" value="Unassembled WGS sequence"/>
</dbReference>
<accession>A0ABQ3W1C8</accession>
<dbReference type="InterPro" id="IPR016181">
    <property type="entry name" value="Acyl_CoA_acyltransferase"/>
</dbReference>
<dbReference type="Pfam" id="PF13673">
    <property type="entry name" value="Acetyltransf_10"/>
    <property type="match status" value="1"/>
</dbReference>
<proteinExistence type="predicted"/>
<evidence type="ECO:0000313" key="2">
    <source>
        <dbReference type="EMBL" id="GHP14833.1"/>
    </source>
</evidence>
<reference evidence="2 3" key="1">
    <citation type="journal article" date="2021" name="Int. J. Syst. Evol. Microbiol.">
        <title>Lentilactobacillus fungorum sp. nov., isolated from spent mushroom substrates.</title>
        <authorList>
            <person name="Tohno M."/>
            <person name="Tanizawa Y."/>
            <person name="Kojima Y."/>
            <person name="Sakamoto M."/>
            <person name="Ohkuma M."/>
            <person name="Kobayashi H."/>
        </authorList>
    </citation>
    <scope>NUCLEOTIDE SEQUENCE [LARGE SCALE GENOMIC DNA]</scope>
    <source>
        <strain evidence="2 3">YK48G</strain>
    </source>
</reference>
<protein>
    <submittedName>
        <fullName evidence="2">N-acetyltransferase</fullName>
    </submittedName>
</protein>
<dbReference type="RefSeq" id="WP_203630812.1">
    <property type="nucleotide sequence ID" value="NZ_BNJR01000017.1"/>
</dbReference>
<organism evidence="2 3">
    <name type="scientific">Lentilactobacillus fungorum</name>
    <dbReference type="NCBI Taxonomy" id="2201250"/>
    <lineage>
        <taxon>Bacteria</taxon>
        <taxon>Bacillati</taxon>
        <taxon>Bacillota</taxon>
        <taxon>Bacilli</taxon>
        <taxon>Lactobacillales</taxon>
        <taxon>Lactobacillaceae</taxon>
        <taxon>Lentilactobacillus</taxon>
    </lineage>
</organism>
<gene>
    <name evidence="2" type="ORF">YK48G_22580</name>
</gene>
<evidence type="ECO:0000313" key="3">
    <source>
        <dbReference type="Proteomes" id="UP000604765"/>
    </source>
</evidence>
<evidence type="ECO:0000259" key="1">
    <source>
        <dbReference type="PROSITE" id="PS51186"/>
    </source>
</evidence>
<dbReference type="CDD" id="cd04301">
    <property type="entry name" value="NAT_SF"/>
    <property type="match status" value="1"/>
</dbReference>
<name>A0ABQ3W1C8_9LACO</name>
<keyword evidence="3" id="KW-1185">Reference proteome</keyword>
<comment type="caution">
    <text evidence="2">The sequence shown here is derived from an EMBL/GenBank/DDBJ whole genome shotgun (WGS) entry which is preliminary data.</text>
</comment>
<dbReference type="SUPFAM" id="SSF55729">
    <property type="entry name" value="Acyl-CoA N-acyltransferases (Nat)"/>
    <property type="match status" value="1"/>
</dbReference>
<dbReference type="EMBL" id="BNJR01000017">
    <property type="protein sequence ID" value="GHP14833.1"/>
    <property type="molecule type" value="Genomic_DNA"/>
</dbReference>
<feature type="domain" description="N-acetyltransferase" evidence="1">
    <location>
        <begin position="1"/>
        <end position="140"/>
    </location>
</feature>
<sequence length="140" mass="16147">MKIKETDQLDDTYQDARTIRRHVFVEEQGIDEQDEFDGTDSKAVHFVAYVDNRPVATARTTVTEMGVHIQRVATEKRFRHQGYAKQLLQTILNDDRFANSTRFYLGAQQTAVGFYQTLGFKTYGQPFVEVGIPHINMEKV</sequence>